<dbReference type="Pfam" id="PF02517">
    <property type="entry name" value="Rce1-like"/>
    <property type="match status" value="1"/>
</dbReference>
<keyword evidence="2" id="KW-0645">Protease</keyword>
<proteinExistence type="predicted"/>
<name>A0A173REV2_ANAHA</name>
<protein>
    <submittedName>
        <fullName evidence="2">CAAX amino terminal protease self-immunity</fullName>
    </submittedName>
</protein>
<sequence>MKYIKSAGCFSLFYVILYFILSTGMGIFITNTYLFTTLFYGILLIAAFLYLKICGDDTKKTLRMHKIHIGSFFLVILLAFTIRPVAGFITMIANLFFQDVTTNTMTQKVMQSLGLSVFTTAFLPGLVEEILFRGVLYSRLRKANPIKGILLSALLFGIAHMNFQQFSYAFFLGIVFGCLLEATDSIFATITAHMIFNGSSILLTYAISKVSLFGVNNLDTANTVTVSSIIASIPVALIGLILSIFLLVAIAYLNGRLGYIKTWFQKDIRQTWPKKRVTNISFWAAFIVCFLFSIMMEITSSFL</sequence>
<dbReference type="GO" id="GO:0004175">
    <property type="term" value="F:endopeptidase activity"/>
    <property type="evidence" value="ECO:0007669"/>
    <property type="project" value="UniProtKB-ARBA"/>
</dbReference>
<organism evidence="2 3">
    <name type="scientific">Anaerostipes hadrus</name>
    <dbReference type="NCBI Taxonomy" id="649756"/>
    <lineage>
        <taxon>Bacteria</taxon>
        <taxon>Bacillati</taxon>
        <taxon>Bacillota</taxon>
        <taxon>Clostridia</taxon>
        <taxon>Lachnospirales</taxon>
        <taxon>Lachnospiraceae</taxon>
        <taxon>Anaerostipes</taxon>
    </lineage>
</organism>
<dbReference type="PANTHER" id="PTHR36435:SF1">
    <property type="entry name" value="CAAX AMINO TERMINAL PROTEASE FAMILY PROTEIN"/>
    <property type="match status" value="1"/>
</dbReference>
<feature type="domain" description="CAAX prenyl protease 2/Lysostaphin resistance protein A-like" evidence="1">
    <location>
        <begin position="115"/>
        <end position="198"/>
    </location>
</feature>
<dbReference type="EMBL" id="CYXY01000002">
    <property type="protein sequence ID" value="CUM76443.1"/>
    <property type="molecule type" value="Genomic_DNA"/>
</dbReference>
<evidence type="ECO:0000313" key="3">
    <source>
        <dbReference type="Proteomes" id="UP000095553"/>
    </source>
</evidence>
<dbReference type="GO" id="GO:0080120">
    <property type="term" value="P:CAAX-box protein maturation"/>
    <property type="evidence" value="ECO:0007669"/>
    <property type="project" value="UniProtKB-ARBA"/>
</dbReference>
<dbReference type="PANTHER" id="PTHR36435">
    <property type="entry name" value="SLR1288 PROTEIN"/>
    <property type="match status" value="1"/>
</dbReference>
<dbReference type="InterPro" id="IPR003675">
    <property type="entry name" value="Rce1/LyrA-like_dom"/>
</dbReference>
<accession>A0A173REV2</accession>
<reference evidence="2 3" key="1">
    <citation type="submission" date="2015-09" db="EMBL/GenBank/DDBJ databases">
        <authorList>
            <consortium name="Pathogen Informatics"/>
        </authorList>
    </citation>
    <scope>NUCLEOTIDE SEQUENCE [LARGE SCALE GENOMIC DNA]</scope>
    <source>
        <strain evidence="2 3">2789STDY5834959</strain>
    </source>
</reference>
<dbReference type="InterPro" id="IPR052710">
    <property type="entry name" value="CAAX_protease"/>
</dbReference>
<dbReference type="RefSeq" id="WP_009264523.1">
    <property type="nucleotide sequence ID" value="NZ_CP012098.1"/>
</dbReference>
<evidence type="ECO:0000313" key="2">
    <source>
        <dbReference type="EMBL" id="CUM76443.1"/>
    </source>
</evidence>
<dbReference type="GO" id="GO:0006508">
    <property type="term" value="P:proteolysis"/>
    <property type="evidence" value="ECO:0007669"/>
    <property type="project" value="UniProtKB-KW"/>
</dbReference>
<dbReference type="Proteomes" id="UP000095553">
    <property type="component" value="Unassembled WGS sequence"/>
</dbReference>
<dbReference type="AlphaFoldDB" id="A0A173REV2"/>
<evidence type="ECO:0000259" key="1">
    <source>
        <dbReference type="Pfam" id="PF02517"/>
    </source>
</evidence>
<gene>
    <name evidence="2" type="ORF">ERS852571_00467</name>
</gene>
<keyword evidence="2" id="KW-0378">Hydrolase</keyword>